<protein>
    <submittedName>
        <fullName evidence="1">Uncharacterized protein</fullName>
    </submittedName>
</protein>
<sequence>MVICEENYHRIGSLLPMDGKKPKYAQLYVFEPENELSNRLANFTSRETLLLPELLTSLMRMLEENSTRTAAIIHSESST</sequence>
<keyword evidence="2" id="KW-1185">Reference proteome</keyword>
<name>A0AAV2CHP2_9ROSI</name>
<dbReference type="EMBL" id="OZ034813">
    <property type="protein sequence ID" value="CAL1355431.1"/>
    <property type="molecule type" value="Genomic_DNA"/>
</dbReference>
<evidence type="ECO:0000313" key="1">
    <source>
        <dbReference type="EMBL" id="CAL1355431.1"/>
    </source>
</evidence>
<dbReference type="Proteomes" id="UP001497516">
    <property type="component" value="Chromosome 1"/>
</dbReference>
<dbReference type="AlphaFoldDB" id="A0AAV2CHP2"/>
<organism evidence="1 2">
    <name type="scientific">Linum trigynum</name>
    <dbReference type="NCBI Taxonomy" id="586398"/>
    <lineage>
        <taxon>Eukaryota</taxon>
        <taxon>Viridiplantae</taxon>
        <taxon>Streptophyta</taxon>
        <taxon>Embryophyta</taxon>
        <taxon>Tracheophyta</taxon>
        <taxon>Spermatophyta</taxon>
        <taxon>Magnoliopsida</taxon>
        <taxon>eudicotyledons</taxon>
        <taxon>Gunneridae</taxon>
        <taxon>Pentapetalae</taxon>
        <taxon>rosids</taxon>
        <taxon>fabids</taxon>
        <taxon>Malpighiales</taxon>
        <taxon>Linaceae</taxon>
        <taxon>Linum</taxon>
    </lineage>
</organism>
<gene>
    <name evidence="1" type="ORF">LTRI10_LOCUS3198</name>
</gene>
<accession>A0AAV2CHP2</accession>
<dbReference type="PANTHER" id="PTHR45786:SF66">
    <property type="entry name" value="HOOK MOTIF PROTEIN, PUTATIVE-RELATED"/>
    <property type="match status" value="1"/>
</dbReference>
<reference evidence="1 2" key="1">
    <citation type="submission" date="2024-04" db="EMBL/GenBank/DDBJ databases">
        <authorList>
            <person name="Fracassetti M."/>
        </authorList>
    </citation>
    <scope>NUCLEOTIDE SEQUENCE [LARGE SCALE GENOMIC DNA]</scope>
</reference>
<evidence type="ECO:0000313" key="2">
    <source>
        <dbReference type="Proteomes" id="UP001497516"/>
    </source>
</evidence>
<dbReference type="PANTHER" id="PTHR45786">
    <property type="entry name" value="DNA BINDING PROTEIN-LIKE"/>
    <property type="match status" value="1"/>
</dbReference>
<proteinExistence type="predicted"/>